<feature type="transmembrane region" description="Helical" evidence="1">
    <location>
        <begin position="118"/>
        <end position="137"/>
    </location>
</feature>
<dbReference type="EMBL" id="JABFUD020000016">
    <property type="protein sequence ID" value="KAI5068312.1"/>
    <property type="molecule type" value="Genomic_DNA"/>
</dbReference>
<gene>
    <name evidence="2" type="ORF">GOP47_0016657</name>
</gene>
<dbReference type="PANTHER" id="PTHR37810">
    <property type="entry name" value="IMMUNITY PROTEIN SDPI"/>
    <property type="match status" value="1"/>
</dbReference>
<keyword evidence="1" id="KW-0812">Transmembrane</keyword>
<keyword evidence="1" id="KW-0472">Membrane</keyword>
<sequence length="236" mass="26163">MAAGNNPVTLPFLLTVTSIVVASYSWSSTDESLPLWWSAYGHPLVYGPRWLGLLAFPFLQLVIPYILYQVACHDERLDGQSGESANAVANIIGLPSVLLFAQYVTVYLPVALSTSHDFLPRIFTANLAIWALFWLGYNLQYVEPNSSIGVPIFVPLSQSEIWMRTHQRSGLMLMAFGILLFIFALACPIGVAYFVVALVIWLGAYVLSILDSYMICTIENTAIVRAETLRQPLVQA</sequence>
<evidence type="ECO:0000256" key="1">
    <source>
        <dbReference type="SAM" id="Phobius"/>
    </source>
</evidence>
<feature type="transmembrane region" description="Helical" evidence="1">
    <location>
        <begin position="171"/>
        <end position="204"/>
    </location>
</feature>
<keyword evidence="1" id="KW-1133">Transmembrane helix</keyword>
<feature type="transmembrane region" description="Helical" evidence="1">
    <location>
        <begin position="88"/>
        <end position="112"/>
    </location>
</feature>
<accession>A0A9D4UIH2</accession>
<feature type="transmembrane region" description="Helical" evidence="1">
    <location>
        <begin position="51"/>
        <end position="68"/>
    </location>
</feature>
<dbReference type="PANTHER" id="PTHR37810:SF5">
    <property type="entry name" value="IMMUNITY PROTEIN SDPI"/>
    <property type="match status" value="1"/>
</dbReference>
<proteinExistence type="predicted"/>
<dbReference type="OrthoDB" id="1874626at2759"/>
<organism evidence="2 3">
    <name type="scientific">Adiantum capillus-veneris</name>
    <name type="common">Maidenhair fern</name>
    <dbReference type="NCBI Taxonomy" id="13818"/>
    <lineage>
        <taxon>Eukaryota</taxon>
        <taxon>Viridiplantae</taxon>
        <taxon>Streptophyta</taxon>
        <taxon>Embryophyta</taxon>
        <taxon>Tracheophyta</taxon>
        <taxon>Polypodiopsida</taxon>
        <taxon>Polypodiidae</taxon>
        <taxon>Polypodiales</taxon>
        <taxon>Pteridineae</taxon>
        <taxon>Pteridaceae</taxon>
        <taxon>Vittarioideae</taxon>
        <taxon>Adiantum</taxon>
    </lineage>
</organism>
<protein>
    <submittedName>
        <fullName evidence="2">Uncharacterized protein</fullName>
    </submittedName>
</protein>
<evidence type="ECO:0000313" key="3">
    <source>
        <dbReference type="Proteomes" id="UP000886520"/>
    </source>
</evidence>
<evidence type="ECO:0000313" key="2">
    <source>
        <dbReference type="EMBL" id="KAI5068312.1"/>
    </source>
</evidence>
<dbReference type="Proteomes" id="UP000886520">
    <property type="component" value="Chromosome 16"/>
</dbReference>
<name>A0A9D4UIH2_ADICA</name>
<keyword evidence="3" id="KW-1185">Reference proteome</keyword>
<comment type="caution">
    <text evidence="2">The sequence shown here is derived from an EMBL/GenBank/DDBJ whole genome shotgun (WGS) entry which is preliminary data.</text>
</comment>
<reference evidence="2" key="1">
    <citation type="submission" date="2021-01" db="EMBL/GenBank/DDBJ databases">
        <title>Adiantum capillus-veneris genome.</title>
        <authorList>
            <person name="Fang Y."/>
            <person name="Liao Q."/>
        </authorList>
    </citation>
    <scope>NUCLEOTIDE SEQUENCE</scope>
    <source>
        <strain evidence="2">H3</strain>
        <tissue evidence="2">Leaf</tissue>
    </source>
</reference>
<dbReference type="GO" id="GO:0009636">
    <property type="term" value="P:response to toxic substance"/>
    <property type="evidence" value="ECO:0007669"/>
    <property type="project" value="TreeGrafter"/>
</dbReference>
<dbReference type="AlphaFoldDB" id="A0A9D4UIH2"/>